<feature type="transmembrane region" description="Helical" evidence="1">
    <location>
        <begin position="39"/>
        <end position="58"/>
    </location>
</feature>
<evidence type="ECO:0000256" key="1">
    <source>
        <dbReference type="SAM" id="Phobius"/>
    </source>
</evidence>
<accession>A0ABW1NGF3</accession>
<feature type="transmembrane region" description="Helical" evidence="1">
    <location>
        <begin position="70"/>
        <end position="91"/>
    </location>
</feature>
<dbReference type="RefSeq" id="WP_380750981.1">
    <property type="nucleotide sequence ID" value="NZ_JBHSRF010000013.1"/>
</dbReference>
<sequence length="220" mass="23444">MDSVRVCLAGLGFGLLVAALLDLPVRVAGIVEIDPVPSPGVRIGMLVIGVATLLLTIVIPRGRRRRGVRYVCGVLFTSMLATFGVIVAGTLSFPFVARQIGAWGSGGHWRGHLDYQNVGPHDVDLYIDPGTPELMSSGRLTVHLANGKDCVFSLEDFTIPPAHRMVMKTREESTDKACDSGNGSELNITPRDGSNRVLELKVKNSEPFPIATGVATAAPT</sequence>
<dbReference type="EMBL" id="JBHSRF010000013">
    <property type="protein sequence ID" value="MFC6081963.1"/>
    <property type="molecule type" value="Genomic_DNA"/>
</dbReference>
<evidence type="ECO:0000313" key="2">
    <source>
        <dbReference type="EMBL" id="MFC6081963.1"/>
    </source>
</evidence>
<keyword evidence="3" id="KW-1185">Reference proteome</keyword>
<name>A0ABW1NGF3_9ACTN</name>
<keyword evidence="1" id="KW-0472">Membrane</keyword>
<keyword evidence="1" id="KW-1133">Transmembrane helix</keyword>
<protein>
    <submittedName>
        <fullName evidence="2">Uncharacterized protein</fullName>
    </submittedName>
</protein>
<comment type="caution">
    <text evidence="2">The sequence shown here is derived from an EMBL/GenBank/DDBJ whole genome shotgun (WGS) entry which is preliminary data.</text>
</comment>
<keyword evidence="1" id="KW-0812">Transmembrane</keyword>
<gene>
    <name evidence="2" type="ORF">ACFP1K_12410</name>
</gene>
<organism evidence="2 3">
    <name type="scientific">Sphaerisporangium aureirubrum</name>
    <dbReference type="NCBI Taxonomy" id="1544736"/>
    <lineage>
        <taxon>Bacteria</taxon>
        <taxon>Bacillati</taxon>
        <taxon>Actinomycetota</taxon>
        <taxon>Actinomycetes</taxon>
        <taxon>Streptosporangiales</taxon>
        <taxon>Streptosporangiaceae</taxon>
        <taxon>Sphaerisporangium</taxon>
    </lineage>
</organism>
<evidence type="ECO:0000313" key="3">
    <source>
        <dbReference type="Proteomes" id="UP001596137"/>
    </source>
</evidence>
<reference evidence="3" key="1">
    <citation type="journal article" date="2019" name="Int. J. Syst. Evol. Microbiol.">
        <title>The Global Catalogue of Microorganisms (GCM) 10K type strain sequencing project: providing services to taxonomists for standard genome sequencing and annotation.</title>
        <authorList>
            <consortium name="The Broad Institute Genomics Platform"/>
            <consortium name="The Broad Institute Genome Sequencing Center for Infectious Disease"/>
            <person name="Wu L."/>
            <person name="Ma J."/>
        </authorList>
    </citation>
    <scope>NUCLEOTIDE SEQUENCE [LARGE SCALE GENOMIC DNA]</scope>
    <source>
        <strain evidence="3">JCM 30346</strain>
    </source>
</reference>
<dbReference type="Proteomes" id="UP001596137">
    <property type="component" value="Unassembled WGS sequence"/>
</dbReference>
<proteinExistence type="predicted"/>